<keyword evidence="5" id="KW-1185">Reference proteome</keyword>
<dbReference type="RefSeq" id="WP_076616554.1">
    <property type="nucleotide sequence ID" value="NZ_CP019323.1"/>
</dbReference>
<evidence type="ECO:0000256" key="1">
    <source>
        <dbReference type="ARBA" id="ARBA00008791"/>
    </source>
</evidence>
<evidence type="ECO:0000313" key="4">
    <source>
        <dbReference type="EMBL" id="APX72736.1"/>
    </source>
</evidence>
<accession>A0A1P8Q4E8</accession>
<dbReference type="PANTHER" id="PTHR46268">
    <property type="entry name" value="STRESS RESPONSE PROTEIN NHAX"/>
    <property type="match status" value="1"/>
</dbReference>
<dbReference type="EMBL" id="CP019323">
    <property type="protein sequence ID" value="APX72736.1"/>
    <property type="molecule type" value="Genomic_DNA"/>
</dbReference>
<organism evidence="4 5">
    <name type="scientific">Companilactobacillus allii</name>
    <dbReference type="NCBI Taxonomy" id="1847728"/>
    <lineage>
        <taxon>Bacteria</taxon>
        <taxon>Bacillati</taxon>
        <taxon>Bacillota</taxon>
        <taxon>Bacilli</taxon>
        <taxon>Lactobacillales</taxon>
        <taxon>Lactobacillaceae</taxon>
        <taxon>Companilactobacillus</taxon>
    </lineage>
</organism>
<gene>
    <name evidence="4" type="ORF">BTM29_09320</name>
</gene>
<keyword evidence="2" id="KW-0175">Coiled coil</keyword>
<dbReference type="Proteomes" id="UP000187499">
    <property type="component" value="Chromosome"/>
</dbReference>
<sequence length="141" mass="15652">MFEKIIVAIDGSPISYRALDVSMELALKFDSSIELVSIVNTNNIPVSVGVSYMPMVNDLEAQTKKHLKVAEQQLKNQEIEYNVICEKGDPRVFISTEVPKNTKADLIVLGKKGKHALETFFIGSVARYVSEKAEIPVLLVD</sequence>
<dbReference type="SUPFAM" id="SSF52402">
    <property type="entry name" value="Adenine nucleotide alpha hydrolases-like"/>
    <property type="match status" value="1"/>
</dbReference>
<dbReference type="STRING" id="1847728.BTM29_09320"/>
<comment type="similarity">
    <text evidence="1">Belongs to the universal stress protein A family.</text>
</comment>
<dbReference type="InterPro" id="IPR006016">
    <property type="entry name" value="UspA"/>
</dbReference>
<dbReference type="PRINTS" id="PR01438">
    <property type="entry name" value="UNVRSLSTRESS"/>
</dbReference>
<dbReference type="Pfam" id="PF00582">
    <property type="entry name" value="Usp"/>
    <property type="match status" value="1"/>
</dbReference>
<reference evidence="5" key="1">
    <citation type="submission" date="2016-12" db="EMBL/GenBank/DDBJ databases">
        <authorList>
            <person name="Jung M.Y."/>
            <person name="Lee S.H."/>
        </authorList>
    </citation>
    <scope>NUCLEOTIDE SEQUENCE [LARGE SCALE GENOMIC DNA]</scope>
    <source>
        <strain evidence="5">WiKim39</strain>
    </source>
</reference>
<dbReference type="KEGG" id="lalw:BTM29_09320"/>
<evidence type="ECO:0000313" key="5">
    <source>
        <dbReference type="Proteomes" id="UP000187499"/>
    </source>
</evidence>
<dbReference type="OrthoDB" id="9777884at2"/>
<feature type="domain" description="UspA" evidence="3">
    <location>
        <begin position="1"/>
        <end position="140"/>
    </location>
</feature>
<evidence type="ECO:0000259" key="3">
    <source>
        <dbReference type="Pfam" id="PF00582"/>
    </source>
</evidence>
<evidence type="ECO:0000256" key="2">
    <source>
        <dbReference type="SAM" id="Coils"/>
    </source>
</evidence>
<dbReference type="AlphaFoldDB" id="A0A1P8Q4E8"/>
<dbReference type="PANTHER" id="PTHR46268:SF6">
    <property type="entry name" value="UNIVERSAL STRESS PROTEIN UP12"/>
    <property type="match status" value="1"/>
</dbReference>
<dbReference type="Gene3D" id="3.40.50.620">
    <property type="entry name" value="HUPs"/>
    <property type="match status" value="1"/>
</dbReference>
<protein>
    <recommendedName>
        <fullName evidence="3">UspA domain-containing protein</fullName>
    </recommendedName>
</protein>
<name>A0A1P8Q4E8_9LACO</name>
<dbReference type="InterPro" id="IPR006015">
    <property type="entry name" value="Universal_stress_UspA"/>
</dbReference>
<feature type="coiled-coil region" evidence="2">
    <location>
        <begin position="60"/>
        <end position="87"/>
    </location>
</feature>
<proteinExistence type="inferred from homology"/>
<dbReference type="CDD" id="cd00293">
    <property type="entry name" value="USP-like"/>
    <property type="match status" value="1"/>
</dbReference>
<dbReference type="InterPro" id="IPR014729">
    <property type="entry name" value="Rossmann-like_a/b/a_fold"/>
</dbReference>